<evidence type="ECO:0000256" key="2">
    <source>
        <dbReference type="ARBA" id="ARBA00023012"/>
    </source>
</evidence>
<name>A0A7C4Q1K8_9CHLR</name>
<reference evidence="9" key="1">
    <citation type="journal article" date="2020" name="mSystems">
        <title>Genome- and Community-Level Interaction Insights into Carbon Utilization and Element Cycling Functions of Hydrothermarchaeota in Hydrothermal Sediment.</title>
        <authorList>
            <person name="Zhou Z."/>
            <person name="Liu Y."/>
            <person name="Xu W."/>
            <person name="Pan J."/>
            <person name="Luo Z.H."/>
            <person name="Li M."/>
        </authorList>
    </citation>
    <scope>NUCLEOTIDE SEQUENCE [LARGE SCALE GENOMIC DNA]</scope>
    <source>
        <strain evidence="9">SpSt-556</strain>
    </source>
</reference>
<organism evidence="9">
    <name type="scientific">Bellilinea caldifistulae</name>
    <dbReference type="NCBI Taxonomy" id="360411"/>
    <lineage>
        <taxon>Bacteria</taxon>
        <taxon>Bacillati</taxon>
        <taxon>Chloroflexota</taxon>
        <taxon>Anaerolineae</taxon>
        <taxon>Anaerolineales</taxon>
        <taxon>Anaerolineaceae</taxon>
        <taxon>Bellilinea</taxon>
    </lineage>
</organism>
<dbReference type="CDD" id="cd17574">
    <property type="entry name" value="REC_OmpR"/>
    <property type="match status" value="1"/>
</dbReference>
<keyword evidence="1 6" id="KW-0597">Phosphoprotein</keyword>
<evidence type="ECO:0000259" key="8">
    <source>
        <dbReference type="PROSITE" id="PS50887"/>
    </source>
</evidence>
<keyword evidence="4" id="KW-0238">DNA-binding</keyword>
<dbReference type="InterPro" id="IPR029787">
    <property type="entry name" value="Nucleotide_cyclase"/>
</dbReference>
<dbReference type="GO" id="GO:0006355">
    <property type="term" value="P:regulation of DNA-templated transcription"/>
    <property type="evidence" value="ECO:0007669"/>
    <property type="project" value="TreeGrafter"/>
</dbReference>
<dbReference type="SUPFAM" id="SSF52172">
    <property type="entry name" value="CheY-like"/>
    <property type="match status" value="1"/>
</dbReference>
<dbReference type="PROSITE" id="PS50110">
    <property type="entry name" value="RESPONSE_REGULATORY"/>
    <property type="match status" value="1"/>
</dbReference>
<protein>
    <submittedName>
        <fullName evidence="9">Response regulator</fullName>
    </submittedName>
</protein>
<dbReference type="Gene3D" id="3.30.70.270">
    <property type="match status" value="1"/>
</dbReference>
<dbReference type="SMART" id="SM00448">
    <property type="entry name" value="REC"/>
    <property type="match status" value="1"/>
</dbReference>
<evidence type="ECO:0000313" key="9">
    <source>
        <dbReference type="EMBL" id="HGS87104.1"/>
    </source>
</evidence>
<evidence type="ECO:0000256" key="4">
    <source>
        <dbReference type="ARBA" id="ARBA00023125"/>
    </source>
</evidence>
<dbReference type="Gene3D" id="3.40.50.2300">
    <property type="match status" value="1"/>
</dbReference>
<comment type="caution">
    <text evidence="9">The sequence shown here is derived from an EMBL/GenBank/DDBJ whole genome shotgun (WGS) entry which is preliminary data.</text>
</comment>
<dbReference type="PROSITE" id="PS50887">
    <property type="entry name" value="GGDEF"/>
    <property type="match status" value="1"/>
</dbReference>
<dbReference type="AlphaFoldDB" id="A0A7C4Q1K8"/>
<proteinExistence type="predicted"/>
<evidence type="ECO:0000256" key="6">
    <source>
        <dbReference type="PROSITE-ProRule" id="PRU00169"/>
    </source>
</evidence>
<dbReference type="FunFam" id="3.40.50.2300:FF:000001">
    <property type="entry name" value="DNA-binding response regulator PhoB"/>
    <property type="match status" value="1"/>
</dbReference>
<evidence type="ECO:0000256" key="1">
    <source>
        <dbReference type="ARBA" id="ARBA00022553"/>
    </source>
</evidence>
<dbReference type="InterPro" id="IPR001789">
    <property type="entry name" value="Sig_transdc_resp-reg_receiver"/>
</dbReference>
<dbReference type="InterPro" id="IPR000160">
    <property type="entry name" value="GGDEF_dom"/>
</dbReference>
<evidence type="ECO:0000259" key="7">
    <source>
        <dbReference type="PROSITE" id="PS50110"/>
    </source>
</evidence>
<keyword evidence="5" id="KW-0804">Transcription</keyword>
<evidence type="ECO:0000256" key="3">
    <source>
        <dbReference type="ARBA" id="ARBA00023015"/>
    </source>
</evidence>
<dbReference type="EMBL" id="DSXR01000053">
    <property type="protein sequence ID" value="HGS87104.1"/>
    <property type="molecule type" value="Genomic_DNA"/>
</dbReference>
<feature type="modified residue" description="4-aspartylphosphate" evidence="6">
    <location>
        <position position="56"/>
    </location>
</feature>
<feature type="domain" description="Response regulatory" evidence="7">
    <location>
        <begin position="7"/>
        <end position="123"/>
    </location>
</feature>
<dbReference type="GO" id="GO:0032993">
    <property type="term" value="C:protein-DNA complex"/>
    <property type="evidence" value="ECO:0007669"/>
    <property type="project" value="TreeGrafter"/>
</dbReference>
<keyword evidence="2" id="KW-0902">Two-component regulatory system</keyword>
<dbReference type="GO" id="GO:0000156">
    <property type="term" value="F:phosphorelay response regulator activity"/>
    <property type="evidence" value="ECO:0007669"/>
    <property type="project" value="TreeGrafter"/>
</dbReference>
<dbReference type="Pfam" id="PF00072">
    <property type="entry name" value="Response_reg"/>
    <property type="match status" value="1"/>
</dbReference>
<dbReference type="PANTHER" id="PTHR48111:SF4">
    <property type="entry name" value="DNA-BINDING DUAL TRANSCRIPTIONAL REGULATOR OMPR"/>
    <property type="match status" value="1"/>
</dbReference>
<accession>A0A7C4Q1K8</accession>
<sequence>MEDEKATLLIVEDDVDVAEMLSAYLQAQGYEVHTVQWGEDGLRAAQSTLPDLIILDIRLPDIDGFEVARQLREQRKTRHIPILFLTERRERSDRLRGLQLNAEDYITKPFDIQELRLRVRNTLRRIRQGSLTNPVTGLPEGTLVDERLQAWLDDPTAALFCVSILNLDHFREVYGFVASDDLLRALGLMLQDLTREMSRADFFIGHLTPTDFLVIARLESRSAFIERAHKRLEQSFDYFYRDQDRERGLFREKGLQVRIRELQPQAGQPLRSPAQARQALQQLIQGGRP</sequence>
<dbReference type="PANTHER" id="PTHR48111">
    <property type="entry name" value="REGULATOR OF RPOS"/>
    <property type="match status" value="1"/>
</dbReference>
<evidence type="ECO:0000256" key="5">
    <source>
        <dbReference type="ARBA" id="ARBA00023163"/>
    </source>
</evidence>
<keyword evidence="3" id="KW-0805">Transcription regulation</keyword>
<dbReference type="InterPro" id="IPR043128">
    <property type="entry name" value="Rev_trsase/Diguanyl_cyclase"/>
</dbReference>
<dbReference type="InterPro" id="IPR039420">
    <property type="entry name" value="WalR-like"/>
</dbReference>
<gene>
    <name evidence="9" type="ORF">ENT17_05735</name>
</gene>
<dbReference type="GO" id="GO:0000976">
    <property type="term" value="F:transcription cis-regulatory region binding"/>
    <property type="evidence" value="ECO:0007669"/>
    <property type="project" value="TreeGrafter"/>
</dbReference>
<dbReference type="SUPFAM" id="SSF55073">
    <property type="entry name" value="Nucleotide cyclase"/>
    <property type="match status" value="1"/>
</dbReference>
<dbReference type="InterPro" id="IPR011006">
    <property type="entry name" value="CheY-like_superfamily"/>
</dbReference>
<dbReference type="GO" id="GO:0005829">
    <property type="term" value="C:cytosol"/>
    <property type="evidence" value="ECO:0007669"/>
    <property type="project" value="TreeGrafter"/>
</dbReference>
<feature type="domain" description="GGDEF" evidence="8">
    <location>
        <begin position="158"/>
        <end position="289"/>
    </location>
</feature>